<reference evidence="2 3" key="1">
    <citation type="submission" date="2024-01" db="EMBL/GenBank/DDBJ databases">
        <title>The complete chloroplast genome sequence of Lithospermum erythrorhizon: insights into the phylogenetic relationship among Boraginaceae species and the maternal lineages of purple gromwells.</title>
        <authorList>
            <person name="Okada T."/>
            <person name="Watanabe K."/>
        </authorList>
    </citation>
    <scope>NUCLEOTIDE SEQUENCE [LARGE SCALE GENOMIC DNA]</scope>
</reference>
<dbReference type="AlphaFoldDB" id="A0AAV3S2I4"/>
<name>A0AAV3S2I4_LITER</name>
<dbReference type="PANTHER" id="PTHR47074:SF48">
    <property type="entry name" value="POLYNUCLEOTIDYL TRANSFERASE, RIBONUCLEASE H-LIKE SUPERFAMILY PROTEIN"/>
    <property type="match status" value="1"/>
</dbReference>
<evidence type="ECO:0000259" key="1">
    <source>
        <dbReference type="Pfam" id="PF13456"/>
    </source>
</evidence>
<dbReference type="Pfam" id="PF13456">
    <property type="entry name" value="RVT_3"/>
    <property type="match status" value="1"/>
</dbReference>
<comment type="caution">
    <text evidence="2">The sequence shown here is derived from an EMBL/GenBank/DDBJ whole genome shotgun (WGS) entry which is preliminary data.</text>
</comment>
<dbReference type="PANTHER" id="PTHR47074">
    <property type="entry name" value="BNAC02G40300D PROTEIN"/>
    <property type="match status" value="1"/>
</dbReference>
<keyword evidence="3" id="KW-1185">Reference proteome</keyword>
<accession>A0AAV3S2I4</accession>
<dbReference type="EMBL" id="BAABME010014469">
    <property type="protein sequence ID" value="GAA0187200.1"/>
    <property type="molecule type" value="Genomic_DNA"/>
</dbReference>
<dbReference type="InterPro" id="IPR052929">
    <property type="entry name" value="RNase_H-like_EbsB-rel"/>
</dbReference>
<proteinExistence type="predicted"/>
<dbReference type="GO" id="GO:0004523">
    <property type="term" value="F:RNA-DNA hybrid ribonuclease activity"/>
    <property type="evidence" value="ECO:0007669"/>
    <property type="project" value="InterPro"/>
</dbReference>
<dbReference type="InterPro" id="IPR002156">
    <property type="entry name" value="RNaseH_domain"/>
</dbReference>
<gene>
    <name evidence="2" type="ORF">LIER_34488</name>
</gene>
<dbReference type="GO" id="GO:0003676">
    <property type="term" value="F:nucleic acid binding"/>
    <property type="evidence" value="ECO:0007669"/>
    <property type="project" value="InterPro"/>
</dbReference>
<organism evidence="2 3">
    <name type="scientific">Lithospermum erythrorhizon</name>
    <name type="common">Purple gromwell</name>
    <name type="synonym">Lithospermum officinale var. erythrorhizon</name>
    <dbReference type="NCBI Taxonomy" id="34254"/>
    <lineage>
        <taxon>Eukaryota</taxon>
        <taxon>Viridiplantae</taxon>
        <taxon>Streptophyta</taxon>
        <taxon>Embryophyta</taxon>
        <taxon>Tracheophyta</taxon>
        <taxon>Spermatophyta</taxon>
        <taxon>Magnoliopsida</taxon>
        <taxon>eudicotyledons</taxon>
        <taxon>Gunneridae</taxon>
        <taxon>Pentapetalae</taxon>
        <taxon>asterids</taxon>
        <taxon>lamiids</taxon>
        <taxon>Boraginales</taxon>
        <taxon>Boraginaceae</taxon>
        <taxon>Boraginoideae</taxon>
        <taxon>Lithospermeae</taxon>
        <taxon>Lithospermum</taxon>
    </lineage>
</organism>
<sequence>MGTWDGACCRLLKNEPHSPCTTCFVSEQLLHHVDSPLVAEALDLREALNFAIRYGYGKVEGESDSMQIVRSVNGQQKVPLEIDIIEYDIHHFAKYLEVIFQTRQSNNVTHCIAHWNHRGSMLPGFWIHLVG</sequence>
<evidence type="ECO:0000313" key="3">
    <source>
        <dbReference type="Proteomes" id="UP001454036"/>
    </source>
</evidence>
<dbReference type="Proteomes" id="UP001454036">
    <property type="component" value="Unassembled WGS sequence"/>
</dbReference>
<protein>
    <recommendedName>
        <fullName evidence="1">RNase H type-1 domain-containing protein</fullName>
    </recommendedName>
</protein>
<evidence type="ECO:0000313" key="2">
    <source>
        <dbReference type="EMBL" id="GAA0187200.1"/>
    </source>
</evidence>
<feature type="domain" description="RNase H type-1" evidence="1">
    <location>
        <begin position="23"/>
        <end position="115"/>
    </location>
</feature>